<name>A0ABU6STV3_9FABA</name>
<sequence>MQDSNDLVLESTHKHKKTEEALPIFKRKLLGALSEFLAQELQLQVLASMADANDQISTSVMEKLAATVAAEPYESISSCFNLMMCLCPCIRFLHVC</sequence>
<evidence type="ECO:0000313" key="1">
    <source>
        <dbReference type="EMBL" id="MED6139882.1"/>
    </source>
</evidence>
<keyword evidence="2" id="KW-1185">Reference proteome</keyword>
<dbReference type="EMBL" id="JASCZI010061998">
    <property type="protein sequence ID" value="MED6139882.1"/>
    <property type="molecule type" value="Genomic_DNA"/>
</dbReference>
<evidence type="ECO:0000313" key="2">
    <source>
        <dbReference type="Proteomes" id="UP001341840"/>
    </source>
</evidence>
<organism evidence="1 2">
    <name type="scientific">Stylosanthes scabra</name>
    <dbReference type="NCBI Taxonomy" id="79078"/>
    <lineage>
        <taxon>Eukaryota</taxon>
        <taxon>Viridiplantae</taxon>
        <taxon>Streptophyta</taxon>
        <taxon>Embryophyta</taxon>
        <taxon>Tracheophyta</taxon>
        <taxon>Spermatophyta</taxon>
        <taxon>Magnoliopsida</taxon>
        <taxon>eudicotyledons</taxon>
        <taxon>Gunneridae</taxon>
        <taxon>Pentapetalae</taxon>
        <taxon>rosids</taxon>
        <taxon>fabids</taxon>
        <taxon>Fabales</taxon>
        <taxon>Fabaceae</taxon>
        <taxon>Papilionoideae</taxon>
        <taxon>50 kb inversion clade</taxon>
        <taxon>dalbergioids sensu lato</taxon>
        <taxon>Dalbergieae</taxon>
        <taxon>Pterocarpus clade</taxon>
        <taxon>Stylosanthes</taxon>
    </lineage>
</organism>
<reference evidence="1 2" key="1">
    <citation type="journal article" date="2023" name="Plants (Basel)">
        <title>Bridging the Gap: Combining Genomics and Transcriptomics Approaches to Understand Stylosanthes scabra, an Orphan Legume from the Brazilian Caatinga.</title>
        <authorList>
            <person name="Ferreira-Neto J.R.C."/>
            <person name="da Silva M.D."/>
            <person name="Binneck E."/>
            <person name="de Melo N.F."/>
            <person name="da Silva R.H."/>
            <person name="de Melo A.L.T.M."/>
            <person name="Pandolfi V."/>
            <person name="Bustamante F.O."/>
            <person name="Brasileiro-Vidal A.C."/>
            <person name="Benko-Iseppon A.M."/>
        </authorList>
    </citation>
    <scope>NUCLEOTIDE SEQUENCE [LARGE SCALE GENOMIC DNA]</scope>
    <source>
        <tissue evidence="1">Leaves</tissue>
    </source>
</reference>
<accession>A0ABU6STV3</accession>
<comment type="caution">
    <text evidence="1">The sequence shown here is derived from an EMBL/GenBank/DDBJ whole genome shotgun (WGS) entry which is preliminary data.</text>
</comment>
<gene>
    <name evidence="1" type="ORF">PIB30_088104</name>
</gene>
<protein>
    <submittedName>
        <fullName evidence="1">Uncharacterized protein</fullName>
    </submittedName>
</protein>
<dbReference type="Proteomes" id="UP001341840">
    <property type="component" value="Unassembled WGS sequence"/>
</dbReference>
<proteinExistence type="predicted"/>